<keyword evidence="7" id="KW-1000">Mitochondrion outer membrane</keyword>
<dbReference type="PROSITE" id="PS51257">
    <property type="entry name" value="PROKAR_LIPOPROTEIN"/>
    <property type="match status" value="1"/>
</dbReference>
<keyword evidence="9" id="KW-0735">Signal-anchor</keyword>
<evidence type="ECO:0000256" key="12">
    <source>
        <dbReference type="ARBA" id="ARBA00023136"/>
    </source>
</evidence>
<keyword evidence="4" id="KW-0597">Phosphoprotein</keyword>
<evidence type="ECO:0000256" key="15">
    <source>
        <dbReference type="ARBA" id="ARBA00068994"/>
    </source>
</evidence>
<keyword evidence="12 18" id="KW-0472">Membrane</keyword>
<dbReference type="Proteomes" id="UP000001519">
    <property type="component" value="Chromosome 7"/>
</dbReference>
<evidence type="ECO:0000256" key="14">
    <source>
        <dbReference type="ARBA" id="ARBA00063973"/>
    </source>
</evidence>
<name>A0A2I2YB16_GORGO</name>
<dbReference type="InterPro" id="IPR000225">
    <property type="entry name" value="Armadillo"/>
</dbReference>
<dbReference type="EMBL" id="CABD030054133">
    <property type="status" value="NOT_ANNOTATED_CDS"/>
    <property type="molecule type" value="Genomic_DNA"/>
</dbReference>
<reference evidence="20" key="4">
    <citation type="submission" date="2025-09" db="UniProtKB">
        <authorList>
            <consortium name="Ensembl"/>
        </authorList>
    </citation>
    <scope>IDENTIFICATION</scope>
</reference>
<dbReference type="PANTHER" id="PTHR15712">
    <property type="entry name" value="ARMADILLO REPEAT CONTAINING PROTEIN"/>
    <property type="match status" value="1"/>
</dbReference>
<dbReference type="PANTHER" id="PTHR15712:SF19">
    <property type="entry name" value="ARMADILLO REPEAT-CONTAINING PROTEIN 10"/>
    <property type="match status" value="1"/>
</dbReference>
<dbReference type="InterPro" id="IPR051303">
    <property type="entry name" value="Armcx_regulator"/>
</dbReference>
<feature type="transmembrane region" description="Helical" evidence="18">
    <location>
        <begin position="6"/>
        <end position="25"/>
    </location>
</feature>
<evidence type="ECO:0000313" key="20">
    <source>
        <dbReference type="Ensembl" id="ENSGGOP00000032113.1"/>
    </source>
</evidence>
<dbReference type="EMBL" id="CABD030054134">
    <property type="status" value="NOT_ANNOTATED_CDS"/>
    <property type="molecule type" value="Genomic_DNA"/>
</dbReference>
<keyword evidence="6 18" id="KW-0812">Transmembrane</keyword>
<feature type="domain" description="Armadillo repeat-containing" evidence="19">
    <location>
        <begin position="93"/>
        <end position="177"/>
    </location>
</feature>
<dbReference type="FunFam" id="1.25.10.10:FF:000443">
    <property type="entry name" value="Armadillo repeat-containing protein 10"/>
    <property type="match status" value="1"/>
</dbReference>
<reference evidence="20 21" key="2">
    <citation type="journal article" date="2012" name="Nature">
        <title>Insights into hominid evolution from the gorilla genome sequence.</title>
        <authorList>
            <person name="Scally A."/>
            <person name="Dutheil J.Y."/>
            <person name="Hillier L.W."/>
            <person name="Jordan G.E."/>
            <person name="Goodhead I."/>
            <person name="Herrero J."/>
            <person name="Hobolth A."/>
            <person name="Lappalainen T."/>
            <person name="Mailund T."/>
            <person name="Marques-Bonet T."/>
            <person name="McCarthy S."/>
            <person name="Montgomery S.H."/>
            <person name="Schwalie P.C."/>
            <person name="Tang Y.A."/>
            <person name="Ward M.C."/>
            <person name="Xue Y."/>
            <person name="Yngvadottir B."/>
            <person name="Alkan C."/>
            <person name="Andersen L.N."/>
            <person name="Ayub Q."/>
            <person name="Ball E.V."/>
            <person name="Beal K."/>
            <person name="Bradley B.J."/>
            <person name="Chen Y."/>
            <person name="Clee C.M."/>
            <person name="Fitzgerald S."/>
            <person name="Graves T.A."/>
            <person name="Gu Y."/>
            <person name="Heath P."/>
            <person name="Heger A."/>
            <person name="Karakoc E."/>
            <person name="Kolb-Kokocinski A."/>
            <person name="Laird G.K."/>
            <person name="Lunter G."/>
            <person name="Meader S."/>
            <person name="Mort M."/>
            <person name="Mullikin J.C."/>
            <person name="Munch K."/>
            <person name="O'Connor T.D."/>
            <person name="Phillips A.D."/>
            <person name="Prado-Martinez J."/>
            <person name="Rogers A.S."/>
            <person name="Sajjadian S."/>
            <person name="Schmidt D."/>
            <person name="Shaw K."/>
            <person name="Simpson J.T."/>
            <person name="Stenson P.D."/>
            <person name="Turner D.J."/>
            <person name="Vigilant L."/>
            <person name="Vilella A.J."/>
            <person name="Whitener W."/>
            <person name="Zhu B."/>
            <person name="Cooper D.N."/>
            <person name="de Jong P."/>
            <person name="Dermitzakis E.T."/>
            <person name="Eichler E.E."/>
            <person name="Flicek P."/>
            <person name="Goldman N."/>
            <person name="Mundy N.I."/>
            <person name="Ning Z."/>
            <person name="Odom D.T."/>
            <person name="Ponting C.P."/>
            <person name="Quail M.A."/>
            <person name="Ryder O.A."/>
            <person name="Searle S.M."/>
            <person name="Warren W.C."/>
            <person name="Wilson R.K."/>
            <person name="Schierup M.H."/>
            <person name="Rogers J."/>
            <person name="Tyler-Smith C."/>
            <person name="Durbin R."/>
        </authorList>
    </citation>
    <scope>NUCLEOTIDE SEQUENCE [LARGE SCALE GENOMIC DNA]</scope>
</reference>
<keyword evidence="21" id="KW-1185">Reference proteome</keyword>
<dbReference type="Gene3D" id="1.25.10.10">
    <property type="entry name" value="Leucine-rich Repeat Variant"/>
    <property type="match status" value="1"/>
</dbReference>
<evidence type="ECO:0000256" key="8">
    <source>
        <dbReference type="ARBA" id="ARBA00022824"/>
    </source>
</evidence>
<evidence type="ECO:0000256" key="10">
    <source>
        <dbReference type="ARBA" id="ARBA00022989"/>
    </source>
</evidence>
<reference evidence="20" key="3">
    <citation type="submission" date="2025-08" db="UniProtKB">
        <authorList>
            <consortium name="Ensembl"/>
        </authorList>
    </citation>
    <scope>IDENTIFICATION</scope>
</reference>
<dbReference type="GeneTree" id="ENSGT00940000159546"/>
<dbReference type="SUPFAM" id="SSF48371">
    <property type="entry name" value="ARM repeat"/>
    <property type="match status" value="1"/>
</dbReference>
<keyword evidence="8" id="KW-0256">Endoplasmic reticulum</keyword>
<dbReference type="AlphaFoldDB" id="A0A2I2YB16"/>
<dbReference type="Bgee" id="ENSGGOG00000001726">
    <property type="expression patterns" value="Expressed in adult mammalian kidney and 6 other cell types or tissues"/>
</dbReference>
<evidence type="ECO:0000256" key="9">
    <source>
        <dbReference type="ARBA" id="ARBA00022968"/>
    </source>
</evidence>
<feature type="repeat" description="ARM" evidence="16">
    <location>
        <begin position="138"/>
        <end position="175"/>
    </location>
</feature>
<protein>
    <recommendedName>
        <fullName evidence="15">Armadillo repeat-containing protein 10</fullName>
    </recommendedName>
</protein>
<evidence type="ECO:0000256" key="18">
    <source>
        <dbReference type="SAM" id="Phobius"/>
    </source>
</evidence>
<dbReference type="Pfam" id="PF04826">
    <property type="entry name" value="Arm_2"/>
    <property type="match status" value="1"/>
</dbReference>
<evidence type="ECO:0000256" key="1">
    <source>
        <dbReference type="ARBA" id="ARBA00004389"/>
    </source>
</evidence>
<keyword evidence="10 18" id="KW-1133">Transmembrane helix</keyword>
<sequence>MGGPRGAGWVAAGLLLGAGACYCIYRLTRGRRRGDRELGIRSSKSAGALEEGTSEGQLCRRSARPQRGGTWESQWSKTSQPEDLTDGSYDDVLNAEQLQKLLYLLESTEDPVIIERALITLGNNAAFSVNQAIIRELGGIPTVANKINHSNQSIKEKALNALNNLSVNVENQIKIKVQVLKLLLNLSENPAMTEGLLRAQVDSSFLSLYDSHVAKEILLRVLTLFQNIKNCLKIEGHLAVQPTFTEGSLFFLLHGEECAQKIRALADHHDAEVKEKVVTIIPKI</sequence>
<evidence type="ECO:0000256" key="4">
    <source>
        <dbReference type="ARBA" id="ARBA00022553"/>
    </source>
</evidence>
<evidence type="ECO:0000256" key="5">
    <source>
        <dbReference type="ARBA" id="ARBA00022604"/>
    </source>
</evidence>
<feature type="compositionally biased region" description="Polar residues" evidence="17">
    <location>
        <begin position="71"/>
        <end position="82"/>
    </location>
</feature>
<reference evidence="21" key="1">
    <citation type="submission" date="2011-05" db="EMBL/GenBank/DDBJ databases">
        <title>Insights into the evolution of the great apes provided by the gorilla genome.</title>
        <authorList>
            <person name="Scally A."/>
        </authorList>
    </citation>
    <scope>NUCLEOTIDE SEQUENCE [LARGE SCALE GENOMIC DNA]</scope>
</reference>
<organism evidence="20 21">
    <name type="scientific">Gorilla gorilla gorilla</name>
    <name type="common">Western lowland gorilla</name>
    <dbReference type="NCBI Taxonomy" id="9595"/>
    <lineage>
        <taxon>Eukaryota</taxon>
        <taxon>Metazoa</taxon>
        <taxon>Chordata</taxon>
        <taxon>Craniata</taxon>
        <taxon>Vertebrata</taxon>
        <taxon>Euteleostomi</taxon>
        <taxon>Mammalia</taxon>
        <taxon>Eutheria</taxon>
        <taxon>Euarchontoglires</taxon>
        <taxon>Primates</taxon>
        <taxon>Haplorrhini</taxon>
        <taxon>Catarrhini</taxon>
        <taxon>Hominidae</taxon>
        <taxon>Gorilla</taxon>
    </lineage>
</organism>
<keyword evidence="11" id="KW-0496">Mitochondrion</keyword>
<comment type="subcellular location">
    <subcellularLocation>
        <location evidence="1">Endoplasmic reticulum membrane</location>
        <topology evidence="1">Single-pass membrane protein</topology>
    </subcellularLocation>
    <subcellularLocation>
        <location evidence="2">Mitochondrion outer membrane</location>
        <topology evidence="2">Single-pass membrane protein</topology>
    </subcellularLocation>
</comment>
<evidence type="ECO:0000256" key="16">
    <source>
        <dbReference type="PROSITE-ProRule" id="PRU00259"/>
    </source>
</evidence>
<comment type="subunit">
    <text evidence="14">Interacts with the DNA-binding domain of p53/TP53.</text>
</comment>
<accession>A0A2I2YB16</accession>
<dbReference type="PROSITE" id="PS50176">
    <property type="entry name" value="ARM_REPEAT"/>
    <property type="match status" value="1"/>
</dbReference>
<evidence type="ECO:0000256" key="6">
    <source>
        <dbReference type="ARBA" id="ARBA00022692"/>
    </source>
</evidence>
<evidence type="ECO:0000256" key="3">
    <source>
        <dbReference type="ARBA" id="ARBA00010553"/>
    </source>
</evidence>
<dbReference type="GO" id="GO:0005741">
    <property type="term" value="C:mitochondrial outer membrane"/>
    <property type="evidence" value="ECO:0007669"/>
    <property type="project" value="UniProtKB-SubCell"/>
</dbReference>
<dbReference type="Ensembl" id="ENSGGOT00000066558.1">
    <property type="protein sequence ID" value="ENSGGOP00000032113.1"/>
    <property type="gene ID" value="ENSGGOG00000001726.3"/>
</dbReference>
<evidence type="ECO:0000256" key="7">
    <source>
        <dbReference type="ARBA" id="ARBA00022787"/>
    </source>
</evidence>
<evidence type="ECO:0000256" key="2">
    <source>
        <dbReference type="ARBA" id="ARBA00004572"/>
    </source>
</evidence>
<dbReference type="GO" id="GO:0005789">
    <property type="term" value="C:endoplasmic reticulum membrane"/>
    <property type="evidence" value="ECO:0007669"/>
    <property type="project" value="UniProtKB-SubCell"/>
</dbReference>
<feature type="region of interest" description="Disordered" evidence="17">
    <location>
        <begin position="43"/>
        <end position="83"/>
    </location>
</feature>
<evidence type="ECO:0000256" key="11">
    <source>
        <dbReference type="ARBA" id="ARBA00023128"/>
    </source>
</evidence>
<evidence type="ECO:0000256" key="13">
    <source>
        <dbReference type="ARBA" id="ARBA00057232"/>
    </source>
</evidence>
<dbReference type="InterPro" id="IPR006911">
    <property type="entry name" value="ARM-rpt_dom"/>
</dbReference>
<proteinExistence type="inferred from homology"/>
<gene>
    <name evidence="20" type="primary">ARMC10</name>
</gene>
<keyword evidence="5" id="KW-0341">Growth regulation</keyword>
<evidence type="ECO:0000259" key="19">
    <source>
        <dbReference type="Pfam" id="PF04826"/>
    </source>
</evidence>
<comment type="similarity">
    <text evidence="3">Belongs to the eutherian X-chromosome-specific Armcx family.</text>
</comment>
<dbReference type="InterPro" id="IPR016024">
    <property type="entry name" value="ARM-type_fold"/>
</dbReference>
<evidence type="ECO:0000313" key="21">
    <source>
        <dbReference type="Proteomes" id="UP000001519"/>
    </source>
</evidence>
<evidence type="ECO:0000256" key="17">
    <source>
        <dbReference type="SAM" id="MobiDB-lite"/>
    </source>
</evidence>
<dbReference type="InterPro" id="IPR011989">
    <property type="entry name" value="ARM-like"/>
</dbReference>
<comment type="function">
    <text evidence="13">May play a role in cell survival and cell growth. May suppress the transcriptional activity of p53/TP53.</text>
</comment>